<name>A0A5B7GLW5_PORTR</name>
<proteinExistence type="predicted"/>
<reference evidence="1 2" key="1">
    <citation type="submission" date="2019-05" db="EMBL/GenBank/DDBJ databases">
        <title>Another draft genome of Portunus trituberculatus and its Hox gene families provides insights of decapod evolution.</title>
        <authorList>
            <person name="Jeong J.-H."/>
            <person name="Song I."/>
            <person name="Kim S."/>
            <person name="Choi T."/>
            <person name="Kim D."/>
            <person name="Ryu S."/>
            <person name="Kim W."/>
        </authorList>
    </citation>
    <scope>NUCLEOTIDE SEQUENCE [LARGE SCALE GENOMIC DNA]</scope>
    <source>
        <tissue evidence="1">Muscle</tissue>
    </source>
</reference>
<dbReference type="Proteomes" id="UP000324222">
    <property type="component" value="Unassembled WGS sequence"/>
</dbReference>
<comment type="caution">
    <text evidence="1">The sequence shown here is derived from an EMBL/GenBank/DDBJ whole genome shotgun (WGS) entry which is preliminary data.</text>
</comment>
<evidence type="ECO:0000313" key="2">
    <source>
        <dbReference type="Proteomes" id="UP000324222"/>
    </source>
</evidence>
<sequence>MTAHVGGMGLRRVGRIRKTLLEGVGGRCLQPEVRQHTHCRQPDQHVAPHPDPMFCLAHARSNMVDEHKVLCDDLGSPTCGFPDSLLAALSA</sequence>
<evidence type="ECO:0000313" key="1">
    <source>
        <dbReference type="EMBL" id="MPC59942.1"/>
    </source>
</evidence>
<protein>
    <submittedName>
        <fullName evidence="1">Uncharacterized protein</fullName>
    </submittedName>
</protein>
<gene>
    <name evidence="1" type="ORF">E2C01_053975</name>
</gene>
<organism evidence="1 2">
    <name type="scientific">Portunus trituberculatus</name>
    <name type="common">Swimming crab</name>
    <name type="synonym">Neptunus trituberculatus</name>
    <dbReference type="NCBI Taxonomy" id="210409"/>
    <lineage>
        <taxon>Eukaryota</taxon>
        <taxon>Metazoa</taxon>
        <taxon>Ecdysozoa</taxon>
        <taxon>Arthropoda</taxon>
        <taxon>Crustacea</taxon>
        <taxon>Multicrustacea</taxon>
        <taxon>Malacostraca</taxon>
        <taxon>Eumalacostraca</taxon>
        <taxon>Eucarida</taxon>
        <taxon>Decapoda</taxon>
        <taxon>Pleocyemata</taxon>
        <taxon>Brachyura</taxon>
        <taxon>Eubrachyura</taxon>
        <taxon>Portunoidea</taxon>
        <taxon>Portunidae</taxon>
        <taxon>Portuninae</taxon>
        <taxon>Portunus</taxon>
    </lineage>
</organism>
<keyword evidence="2" id="KW-1185">Reference proteome</keyword>
<dbReference type="AlphaFoldDB" id="A0A5B7GLW5"/>
<dbReference type="EMBL" id="VSRR010017014">
    <property type="protein sequence ID" value="MPC59942.1"/>
    <property type="molecule type" value="Genomic_DNA"/>
</dbReference>
<accession>A0A5B7GLW5</accession>